<dbReference type="Pfam" id="PF16927">
    <property type="entry name" value="HisKA_7TM"/>
    <property type="match status" value="1"/>
</dbReference>
<dbReference type="Gene3D" id="3.30.565.10">
    <property type="entry name" value="Histidine kinase-like ATPase, C-terminal domain"/>
    <property type="match status" value="1"/>
</dbReference>
<dbReference type="Gene3D" id="3.30.450.20">
    <property type="entry name" value="PAS domain"/>
    <property type="match status" value="1"/>
</dbReference>
<dbReference type="PANTHER" id="PTHR42878">
    <property type="entry name" value="TWO-COMPONENT HISTIDINE KINASE"/>
    <property type="match status" value="1"/>
</dbReference>
<comment type="subcellular location">
    <subcellularLocation>
        <location evidence="2">Membrane</location>
    </subcellularLocation>
</comment>
<dbReference type="InterPro" id="IPR035965">
    <property type="entry name" value="PAS-like_dom_sf"/>
</dbReference>
<sequence>MNSTVELVFMIASVIMTGIILFFVYGFRRERGISYLIGLIVCRMIYSSSIIMEKSSYLFMEKLFFRNIQSTALNLIVPFLILFVVQLTGRDRLLKPRWKIMLFTVFALWSLLSWLDPKLHMIYRMIELFNGHLVTTRTVYSAAFSIVCYCLVVVCLYFLFQYVRSIRNDFRKPGMWVLFLSSFPLILEIVKFVNPEWSSWMLPLSVYCGFIGTIMLIITLRIKFFSTVPIARNIVLDTLQESIVIANASGKIIDSNKRASRWFSEMGYAVINGRNMSDLLAPWPEWLELCKSMQQGRVEVDTRLDGERKIYSVSVNPLHILRKQGQGSISLIVDITEKERHLEQIAQLNQLKDQLITIVSHDIRSPLALQFQLIELLEEDRGRFDPDHREIIETLGDQIRHTLGMANNLLEWFRSQREDTALRPQVLELSEVVEECCDVLRISSEAKHINVNNTVASGTRVYADREALGLIIRNLLSNAIKFTGVGGSIHVYAQLSGDMVIVSIRDNGVGMEAEQVRQLFGQKQQLHSLAGTLGEKGSGLGLLVSQQFVQLSGGSLWVQSQAGQGSVFHFTVRGGTEHESSHS</sequence>
<evidence type="ECO:0000256" key="7">
    <source>
        <dbReference type="ARBA" id="ARBA00022777"/>
    </source>
</evidence>
<dbReference type="InterPro" id="IPR036097">
    <property type="entry name" value="HisK_dim/P_sf"/>
</dbReference>
<dbReference type="GO" id="GO:0005524">
    <property type="term" value="F:ATP binding"/>
    <property type="evidence" value="ECO:0007669"/>
    <property type="project" value="UniProtKB-KW"/>
</dbReference>
<keyword evidence="13" id="KW-1185">Reference proteome</keyword>
<dbReference type="InterPro" id="IPR003661">
    <property type="entry name" value="HisK_dim/P_dom"/>
</dbReference>
<name>A0ABV6JDZ3_9BACL</name>
<dbReference type="RefSeq" id="WP_204822400.1">
    <property type="nucleotide sequence ID" value="NZ_JANHOF010000022.1"/>
</dbReference>
<dbReference type="PRINTS" id="PR00344">
    <property type="entry name" value="BCTRLSENSOR"/>
</dbReference>
<keyword evidence="9" id="KW-0902">Two-component regulatory system</keyword>
<dbReference type="PANTHER" id="PTHR42878:SF7">
    <property type="entry name" value="SENSOR HISTIDINE KINASE GLRK"/>
    <property type="match status" value="1"/>
</dbReference>
<feature type="transmembrane region" description="Helical" evidence="10">
    <location>
        <begin position="33"/>
        <end position="52"/>
    </location>
</feature>
<dbReference type="CDD" id="cd00082">
    <property type="entry name" value="HisKA"/>
    <property type="match status" value="1"/>
</dbReference>
<feature type="transmembrane region" description="Helical" evidence="10">
    <location>
        <begin position="175"/>
        <end position="194"/>
    </location>
</feature>
<dbReference type="Proteomes" id="UP001589818">
    <property type="component" value="Unassembled WGS sequence"/>
</dbReference>
<proteinExistence type="predicted"/>
<dbReference type="InterPro" id="IPR004358">
    <property type="entry name" value="Sig_transdc_His_kin-like_C"/>
</dbReference>
<dbReference type="EC" id="2.7.13.3" evidence="3"/>
<evidence type="ECO:0000313" key="12">
    <source>
        <dbReference type="EMBL" id="MFC0394115.1"/>
    </source>
</evidence>
<evidence type="ECO:0000256" key="3">
    <source>
        <dbReference type="ARBA" id="ARBA00012438"/>
    </source>
</evidence>
<reference evidence="12 13" key="1">
    <citation type="submission" date="2024-09" db="EMBL/GenBank/DDBJ databases">
        <authorList>
            <person name="Sun Q."/>
            <person name="Mori K."/>
        </authorList>
    </citation>
    <scope>NUCLEOTIDE SEQUENCE [LARGE SCALE GENOMIC DNA]</scope>
    <source>
        <strain evidence="12 13">CCM 4839</strain>
    </source>
</reference>
<keyword evidence="10" id="KW-0812">Transmembrane</keyword>
<feature type="transmembrane region" description="Helical" evidence="10">
    <location>
        <begin position="64"/>
        <end position="85"/>
    </location>
</feature>
<keyword evidence="5" id="KW-0808">Transferase</keyword>
<evidence type="ECO:0000256" key="2">
    <source>
        <dbReference type="ARBA" id="ARBA00004370"/>
    </source>
</evidence>
<accession>A0ABV6JDZ3</accession>
<evidence type="ECO:0000256" key="4">
    <source>
        <dbReference type="ARBA" id="ARBA00022553"/>
    </source>
</evidence>
<evidence type="ECO:0000313" key="13">
    <source>
        <dbReference type="Proteomes" id="UP001589818"/>
    </source>
</evidence>
<evidence type="ECO:0000256" key="8">
    <source>
        <dbReference type="ARBA" id="ARBA00022840"/>
    </source>
</evidence>
<keyword evidence="8 12" id="KW-0067">ATP-binding</keyword>
<comment type="catalytic activity">
    <reaction evidence="1">
        <text>ATP + protein L-histidine = ADP + protein N-phospho-L-histidine.</text>
        <dbReference type="EC" id="2.7.13.3"/>
    </reaction>
</comment>
<keyword evidence="10" id="KW-1133">Transmembrane helix</keyword>
<dbReference type="CDD" id="cd00075">
    <property type="entry name" value="HATPase"/>
    <property type="match status" value="1"/>
</dbReference>
<dbReference type="InterPro" id="IPR005467">
    <property type="entry name" value="His_kinase_dom"/>
</dbReference>
<dbReference type="Pfam" id="PF00512">
    <property type="entry name" value="HisKA"/>
    <property type="match status" value="1"/>
</dbReference>
<feature type="transmembrane region" description="Helical" evidence="10">
    <location>
        <begin position="97"/>
        <end position="115"/>
    </location>
</feature>
<dbReference type="InterPro" id="IPR031621">
    <property type="entry name" value="HisKA_7TM"/>
</dbReference>
<dbReference type="SUPFAM" id="SSF47384">
    <property type="entry name" value="Homodimeric domain of signal transducing histidine kinase"/>
    <property type="match status" value="1"/>
</dbReference>
<organism evidence="12 13">
    <name type="scientific">Paenibacillus mendelii</name>
    <dbReference type="NCBI Taxonomy" id="206163"/>
    <lineage>
        <taxon>Bacteria</taxon>
        <taxon>Bacillati</taxon>
        <taxon>Bacillota</taxon>
        <taxon>Bacilli</taxon>
        <taxon>Bacillales</taxon>
        <taxon>Paenibacillaceae</taxon>
        <taxon>Paenibacillus</taxon>
    </lineage>
</organism>
<evidence type="ECO:0000256" key="1">
    <source>
        <dbReference type="ARBA" id="ARBA00000085"/>
    </source>
</evidence>
<keyword evidence="4" id="KW-0597">Phosphoprotein</keyword>
<dbReference type="InterPro" id="IPR003594">
    <property type="entry name" value="HATPase_dom"/>
</dbReference>
<evidence type="ECO:0000259" key="11">
    <source>
        <dbReference type="PROSITE" id="PS50109"/>
    </source>
</evidence>
<feature type="domain" description="Histidine kinase" evidence="11">
    <location>
        <begin position="358"/>
        <end position="576"/>
    </location>
</feature>
<comment type="caution">
    <text evidence="12">The sequence shown here is derived from an EMBL/GenBank/DDBJ whole genome shotgun (WGS) entry which is preliminary data.</text>
</comment>
<dbReference type="SMART" id="SM00387">
    <property type="entry name" value="HATPase_c"/>
    <property type="match status" value="1"/>
</dbReference>
<dbReference type="PROSITE" id="PS50109">
    <property type="entry name" value="HIS_KIN"/>
    <property type="match status" value="1"/>
</dbReference>
<keyword evidence="7" id="KW-0418">Kinase</keyword>
<evidence type="ECO:0000256" key="10">
    <source>
        <dbReference type="SAM" id="Phobius"/>
    </source>
</evidence>
<dbReference type="SUPFAM" id="SSF55785">
    <property type="entry name" value="PYP-like sensor domain (PAS domain)"/>
    <property type="match status" value="1"/>
</dbReference>
<dbReference type="EMBL" id="JBHLVF010000039">
    <property type="protein sequence ID" value="MFC0394115.1"/>
    <property type="molecule type" value="Genomic_DNA"/>
</dbReference>
<feature type="transmembrane region" description="Helical" evidence="10">
    <location>
        <begin position="200"/>
        <end position="222"/>
    </location>
</feature>
<evidence type="ECO:0000256" key="9">
    <source>
        <dbReference type="ARBA" id="ARBA00023012"/>
    </source>
</evidence>
<evidence type="ECO:0000256" key="6">
    <source>
        <dbReference type="ARBA" id="ARBA00022741"/>
    </source>
</evidence>
<keyword evidence="10" id="KW-0472">Membrane</keyword>
<dbReference type="InterPro" id="IPR050351">
    <property type="entry name" value="BphY/WalK/GraS-like"/>
</dbReference>
<evidence type="ECO:0000256" key="5">
    <source>
        <dbReference type="ARBA" id="ARBA00022679"/>
    </source>
</evidence>
<dbReference type="SMART" id="SM00388">
    <property type="entry name" value="HisKA"/>
    <property type="match status" value="1"/>
</dbReference>
<dbReference type="Gene3D" id="1.10.287.130">
    <property type="match status" value="1"/>
</dbReference>
<keyword evidence="6" id="KW-0547">Nucleotide-binding</keyword>
<feature type="transmembrane region" description="Helical" evidence="10">
    <location>
        <begin position="139"/>
        <end position="163"/>
    </location>
</feature>
<protein>
    <recommendedName>
        <fullName evidence="3">histidine kinase</fullName>
        <ecNumber evidence="3">2.7.13.3</ecNumber>
    </recommendedName>
</protein>
<dbReference type="InterPro" id="IPR036890">
    <property type="entry name" value="HATPase_C_sf"/>
</dbReference>
<feature type="transmembrane region" description="Helical" evidence="10">
    <location>
        <begin position="6"/>
        <end position="26"/>
    </location>
</feature>
<dbReference type="SUPFAM" id="SSF55874">
    <property type="entry name" value="ATPase domain of HSP90 chaperone/DNA topoisomerase II/histidine kinase"/>
    <property type="match status" value="1"/>
</dbReference>
<dbReference type="Pfam" id="PF02518">
    <property type="entry name" value="HATPase_c"/>
    <property type="match status" value="1"/>
</dbReference>
<gene>
    <name evidence="12" type="ORF">ACFFJ8_22435</name>
</gene>